<keyword evidence="2" id="KW-0378">Hydrolase</keyword>
<dbReference type="CDD" id="cd03443">
    <property type="entry name" value="PaaI_thioesterase"/>
    <property type="match status" value="1"/>
</dbReference>
<evidence type="ECO:0000313" key="4">
    <source>
        <dbReference type="EMBL" id="SAL20455.1"/>
    </source>
</evidence>
<dbReference type="PANTHER" id="PTHR21660">
    <property type="entry name" value="THIOESTERASE SUPERFAMILY MEMBER-RELATED"/>
    <property type="match status" value="1"/>
</dbReference>
<comment type="similarity">
    <text evidence="1">Belongs to the thioesterase PaaI family.</text>
</comment>
<dbReference type="InterPro" id="IPR039298">
    <property type="entry name" value="ACOT13"/>
</dbReference>
<gene>
    <name evidence="4" type="ORF">AWB69_01313</name>
</gene>
<dbReference type="NCBIfam" id="TIGR00369">
    <property type="entry name" value="unchar_dom_1"/>
    <property type="match status" value="1"/>
</dbReference>
<dbReference type="Proteomes" id="UP000054683">
    <property type="component" value="Unassembled WGS sequence"/>
</dbReference>
<accession>A0A158FL20</accession>
<proteinExistence type="inferred from homology"/>
<reference evidence="4 5" key="1">
    <citation type="submission" date="2016-01" db="EMBL/GenBank/DDBJ databases">
        <authorList>
            <person name="Oliw E.H."/>
        </authorList>
    </citation>
    <scope>NUCLEOTIDE SEQUENCE [LARGE SCALE GENOMIC DNA]</scope>
    <source>
        <strain evidence="4">LMG 27134</strain>
    </source>
</reference>
<evidence type="ECO:0000256" key="2">
    <source>
        <dbReference type="ARBA" id="ARBA00022801"/>
    </source>
</evidence>
<name>A0A158FL20_9BURK</name>
<dbReference type="Pfam" id="PF03061">
    <property type="entry name" value="4HBT"/>
    <property type="match status" value="1"/>
</dbReference>
<dbReference type="InterPro" id="IPR003736">
    <property type="entry name" value="PAAI_dom"/>
</dbReference>
<dbReference type="PANTHER" id="PTHR21660:SF1">
    <property type="entry name" value="ACYL-COENZYME A THIOESTERASE 13"/>
    <property type="match status" value="1"/>
</dbReference>
<evidence type="ECO:0000256" key="1">
    <source>
        <dbReference type="ARBA" id="ARBA00008324"/>
    </source>
</evidence>
<protein>
    <submittedName>
        <fullName evidence="4">Thioesterase</fullName>
    </submittedName>
</protein>
<dbReference type="GO" id="GO:0047617">
    <property type="term" value="F:fatty acyl-CoA hydrolase activity"/>
    <property type="evidence" value="ECO:0007669"/>
    <property type="project" value="InterPro"/>
</dbReference>
<dbReference type="AlphaFoldDB" id="A0A158FL20"/>
<dbReference type="EMBL" id="FCOK02000006">
    <property type="protein sequence ID" value="SAL20455.1"/>
    <property type="molecule type" value="Genomic_DNA"/>
</dbReference>
<dbReference type="InterPro" id="IPR029069">
    <property type="entry name" value="HotDog_dom_sf"/>
</dbReference>
<sequence>MSDFILDNPFLEFLDARLVAWKNGYAEFRMPIQARNLNRQGVLQGGAVATLLDAACGYAGLYAEEGEPAIHGFTLSLTVNYLDTGLGESVTAKGFIERQGRSIFFSRGEAWVDDKLLIASAQGTFKYAGTHGKK</sequence>
<dbReference type="Gene3D" id="3.10.129.10">
    <property type="entry name" value="Hotdog Thioesterase"/>
    <property type="match status" value="1"/>
</dbReference>
<dbReference type="SUPFAM" id="SSF54637">
    <property type="entry name" value="Thioesterase/thiol ester dehydrase-isomerase"/>
    <property type="match status" value="1"/>
</dbReference>
<dbReference type="OrthoDB" id="8851832at2"/>
<evidence type="ECO:0000313" key="5">
    <source>
        <dbReference type="Proteomes" id="UP000054683"/>
    </source>
</evidence>
<dbReference type="RefSeq" id="WP_062083408.1">
    <property type="nucleotide sequence ID" value="NZ_FCOK02000006.1"/>
</dbReference>
<organism evidence="4 5">
    <name type="scientific">Caballeronia udeis</name>
    <dbReference type="NCBI Taxonomy" id="1232866"/>
    <lineage>
        <taxon>Bacteria</taxon>
        <taxon>Pseudomonadati</taxon>
        <taxon>Pseudomonadota</taxon>
        <taxon>Betaproteobacteria</taxon>
        <taxon>Burkholderiales</taxon>
        <taxon>Burkholderiaceae</taxon>
        <taxon>Caballeronia</taxon>
    </lineage>
</organism>
<evidence type="ECO:0000259" key="3">
    <source>
        <dbReference type="Pfam" id="PF03061"/>
    </source>
</evidence>
<dbReference type="InterPro" id="IPR006683">
    <property type="entry name" value="Thioestr_dom"/>
</dbReference>
<feature type="domain" description="Thioesterase" evidence="3">
    <location>
        <begin position="41"/>
        <end position="117"/>
    </location>
</feature>